<feature type="transmembrane region" description="Helical" evidence="11">
    <location>
        <begin position="659"/>
        <end position="679"/>
    </location>
</feature>
<dbReference type="Proteomes" id="UP000674179">
    <property type="component" value="Chromosome 18"/>
</dbReference>
<evidence type="ECO:0000256" key="5">
    <source>
        <dbReference type="ARBA" id="ARBA00022676"/>
    </source>
</evidence>
<feature type="transmembrane region" description="Helical" evidence="11">
    <location>
        <begin position="262"/>
        <end position="281"/>
    </location>
</feature>
<comment type="caution">
    <text evidence="12">The sequence shown here is derived from an EMBL/GenBank/DDBJ whole genome shotgun (WGS) entry which is preliminary data.</text>
</comment>
<gene>
    <name evidence="12" type="ORF">CUR178_07058</name>
</gene>
<evidence type="ECO:0000313" key="13">
    <source>
        <dbReference type="Proteomes" id="UP000674179"/>
    </source>
</evidence>
<keyword evidence="7 11" id="KW-0812">Transmembrane</keyword>
<feature type="transmembrane region" description="Helical" evidence="11">
    <location>
        <begin position="618"/>
        <end position="639"/>
    </location>
</feature>
<dbReference type="PANTHER" id="PTHR12468">
    <property type="entry name" value="GPI MANNOSYLTRANSFERASE 2"/>
    <property type="match status" value="1"/>
</dbReference>
<dbReference type="GO" id="GO:0005789">
    <property type="term" value="C:endoplasmic reticulum membrane"/>
    <property type="evidence" value="ECO:0007669"/>
    <property type="project" value="UniProtKB-SubCell"/>
</dbReference>
<keyword evidence="8 11" id="KW-0256">Endoplasmic reticulum</keyword>
<evidence type="ECO:0000256" key="11">
    <source>
        <dbReference type="RuleBase" id="RU363112"/>
    </source>
</evidence>
<comment type="pathway">
    <text evidence="2 11">Glycolipid biosynthesis; glycosylphosphatidylinositol-anchor biosynthesis.</text>
</comment>
<keyword evidence="9 11" id="KW-1133">Transmembrane helix</keyword>
<dbReference type="GO" id="GO:0000009">
    <property type="term" value="F:alpha-1,6-mannosyltransferase activity"/>
    <property type="evidence" value="ECO:0007669"/>
    <property type="project" value="InterPro"/>
</dbReference>
<dbReference type="GO" id="GO:0004376">
    <property type="term" value="F:GPI mannosyltransferase activity"/>
    <property type="evidence" value="ECO:0007669"/>
    <property type="project" value="InterPro"/>
</dbReference>
<evidence type="ECO:0000256" key="4">
    <source>
        <dbReference type="ARBA" id="ARBA00022502"/>
    </source>
</evidence>
<dbReference type="GeneID" id="94174217"/>
<keyword evidence="13" id="KW-1185">Reference proteome</keyword>
<evidence type="ECO:0000256" key="3">
    <source>
        <dbReference type="ARBA" id="ARBA00008698"/>
    </source>
</evidence>
<feature type="transmembrane region" description="Helical" evidence="11">
    <location>
        <begin position="141"/>
        <end position="164"/>
    </location>
</feature>
<evidence type="ECO:0000313" key="12">
    <source>
        <dbReference type="EMBL" id="KAG5481705.1"/>
    </source>
</evidence>
<accession>A0A836HRP5</accession>
<reference evidence="12 13" key="1">
    <citation type="submission" date="2021-02" db="EMBL/GenBank/DDBJ databases">
        <title>Leishmania (Mundinia) enrietti genome sequencing and assembly.</title>
        <authorList>
            <person name="Almutairi H."/>
            <person name="Gatherer D."/>
        </authorList>
    </citation>
    <scope>NUCLEOTIDE SEQUENCE [LARGE SCALE GENOMIC DNA]</scope>
    <source>
        <strain evidence="12">CUR178</strain>
    </source>
</reference>
<dbReference type="OrthoDB" id="10252502at2759"/>
<dbReference type="GO" id="GO:0031501">
    <property type="term" value="C:mannosyltransferase complex"/>
    <property type="evidence" value="ECO:0007669"/>
    <property type="project" value="TreeGrafter"/>
</dbReference>
<evidence type="ECO:0000256" key="2">
    <source>
        <dbReference type="ARBA" id="ARBA00004687"/>
    </source>
</evidence>
<evidence type="ECO:0000256" key="7">
    <source>
        <dbReference type="ARBA" id="ARBA00022692"/>
    </source>
</evidence>
<comment type="similarity">
    <text evidence="3 11">Belongs to the PIGV family.</text>
</comment>
<dbReference type="Pfam" id="PF04188">
    <property type="entry name" value="Mannosyl_trans2"/>
    <property type="match status" value="2"/>
</dbReference>
<dbReference type="EMBL" id="JAFHKP010000018">
    <property type="protein sequence ID" value="KAG5481705.1"/>
    <property type="molecule type" value="Genomic_DNA"/>
</dbReference>
<keyword evidence="6 11" id="KW-0808">Transferase</keyword>
<feature type="transmembrane region" description="Helical" evidence="11">
    <location>
        <begin position="558"/>
        <end position="578"/>
    </location>
</feature>
<proteinExistence type="inferred from homology"/>
<comment type="subcellular location">
    <subcellularLocation>
        <location evidence="1 11">Endoplasmic reticulum membrane</location>
        <topology evidence="1 11">Multi-pass membrane protein</topology>
    </subcellularLocation>
</comment>
<dbReference type="AlphaFoldDB" id="A0A836HRP5"/>
<evidence type="ECO:0000256" key="1">
    <source>
        <dbReference type="ARBA" id="ARBA00004477"/>
    </source>
</evidence>
<comment type="function">
    <text evidence="11">Mannosyltransferase involved in glycosylphosphatidylinositol-anchor biosynthesis.</text>
</comment>
<dbReference type="EC" id="2.4.1.-" evidence="11"/>
<evidence type="ECO:0000256" key="6">
    <source>
        <dbReference type="ARBA" id="ARBA00022679"/>
    </source>
</evidence>
<dbReference type="KEGG" id="lenr:94174217"/>
<keyword evidence="4 11" id="KW-0337">GPI-anchor biosynthesis</keyword>
<evidence type="ECO:0000256" key="9">
    <source>
        <dbReference type="ARBA" id="ARBA00022989"/>
    </source>
</evidence>
<name>A0A836HRP5_LEIEN</name>
<keyword evidence="10 11" id="KW-0472">Membrane</keyword>
<evidence type="ECO:0000256" key="10">
    <source>
        <dbReference type="ARBA" id="ARBA00023136"/>
    </source>
</evidence>
<organism evidence="12 13">
    <name type="scientific">Leishmania enriettii</name>
    <dbReference type="NCBI Taxonomy" id="5663"/>
    <lineage>
        <taxon>Eukaryota</taxon>
        <taxon>Discoba</taxon>
        <taxon>Euglenozoa</taxon>
        <taxon>Kinetoplastea</taxon>
        <taxon>Metakinetoplastina</taxon>
        <taxon>Trypanosomatida</taxon>
        <taxon>Trypanosomatidae</taxon>
        <taxon>Leishmaniinae</taxon>
        <taxon>Leishmania</taxon>
    </lineage>
</organism>
<dbReference type="UniPathway" id="UPA00196"/>
<sequence length="686" mass="75180">MLPSFRTSLPEVMRRSLSSALVPYTGSSFNLLDYLATCTDTTLVLSVAVARLLLLSFMWFSRTVAPVLFCAPGGSFVFDTGEELYDDARFSMVRNWDGVHMFFIAQYGYLYESQMVFFPGLPGLIRAIEHVTRRLFPVLHAIAPVSFYVCVVNVIASCLTGVLLRRLTVLTFLGPEAVECTCRWRSAKSTPTTPELEKSSKRAKAHPCAAAEAAMQSAADATAHYRIMCRMTGTVLDAPDIHAPLPATVAEAQADALRRRRVVGGAALVWIITPAMVFTVVVYTESLFALTTILGVYLLAWHEPLPRAVQLRIASYIAGLTAPTSAETANAAAPATPQLVPPVPLARQWPLAASEVDDGATASNHIPGIASLVRSITPEVSASITVEWEQSFLSRTEVAAVLLFTLAGSFRANAFTSAGFLLFPLCVQAVLPALHEAQASAVLAGVSAHVVMSAAERHGRARSGRVPLVVRCPTLRPPRRRMPHPLRTCIVALECLCVTLPYLAMNYMGYRRFVLHMWDAITKKRVGRAFWKLYPILQEKYWGVSPFSAYTFVNFPNVVLALPVAALATWCVYFHYLASAWANLRATTLAASGAPETKWQSVCKAAVPWVRSSNVVHFIALLTLALTMMHVQVTNRFVMASPALFWLLGKQLAARPTSLVSQVILLWCILWSMAGGILFPNHLPWT</sequence>
<feature type="transmembrane region" description="Helical" evidence="11">
    <location>
        <begin position="486"/>
        <end position="505"/>
    </location>
</feature>
<feature type="transmembrane region" description="Helical" evidence="11">
    <location>
        <begin position="287"/>
        <end position="305"/>
    </location>
</feature>
<protein>
    <recommendedName>
        <fullName evidence="11">GPI mannosyltransferase 2</fullName>
        <ecNumber evidence="11">2.4.1.-</ecNumber>
    </recommendedName>
</protein>
<dbReference type="InterPro" id="IPR007315">
    <property type="entry name" value="PIG-V/Gpi18"/>
</dbReference>
<keyword evidence="5 11" id="KW-0328">Glycosyltransferase</keyword>
<dbReference type="PANTHER" id="PTHR12468:SF2">
    <property type="entry name" value="GPI MANNOSYLTRANSFERASE 2"/>
    <property type="match status" value="1"/>
</dbReference>
<dbReference type="GO" id="GO:0006506">
    <property type="term" value="P:GPI anchor biosynthetic process"/>
    <property type="evidence" value="ECO:0007669"/>
    <property type="project" value="UniProtKB-UniPathway"/>
</dbReference>
<evidence type="ECO:0000256" key="8">
    <source>
        <dbReference type="ARBA" id="ARBA00022824"/>
    </source>
</evidence>
<comment type="caution">
    <text evidence="11">Lacks conserved residue(s) required for the propagation of feature annotation.</text>
</comment>
<dbReference type="RefSeq" id="XP_067693886.1">
    <property type="nucleotide sequence ID" value="XM_067838707.1"/>
</dbReference>